<dbReference type="InterPro" id="IPR000014">
    <property type="entry name" value="PAS"/>
</dbReference>
<dbReference type="Pfam" id="PF00990">
    <property type="entry name" value="GGDEF"/>
    <property type="match status" value="1"/>
</dbReference>
<dbReference type="SMART" id="SM00267">
    <property type="entry name" value="GGDEF"/>
    <property type="match status" value="1"/>
</dbReference>
<dbReference type="PROSITE" id="PS50883">
    <property type="entry name" value="EAL"/>
    <property type="match status" value="1"/>
</dbReference>
<feature type="domain" description="EAL" evidence="1">
    <location>
        <begin position="356"/>
        <end position="609"/>
    </location>
</feature>
<evidence type="ECO:0000313" key="4">
    <source>
        <dbReference type="Proteomes" id="UP000366065"/>
    </source>
</evidence>
<name>A0ABY6VX69_9BURK</name>
<dbReference type="InterPro" id="IPR052155">
    <property type="entry name" value="Biofilm_reg_signaling"/>
</dbReference>
<dbReference type="SMART" id="SM00052">
    <property type="entry name" value="EAL"/>
    <property type="match status" value="1"/>
</dbReference>
<dbReference type="PANTHER" id="PTHR44757">
    <property type="entry name" value="DIGUANYLATE CYCLASE DGCP"/>
    <property type="match status" value="1"/>
</dbReference>
<dbReference type="Gene3D" id="3.20.20.450">
    <property type="entry name" value="EAL domain"/>
    <property type="match status" value="1"/>
</dbReference>
<protein>
    <submittedName>
        <fullName evidence="3">Signaling protein</fullName>
    </submittedName>
</protein>
<evidence type="ECO:0000259" key="2">
    <source>
        <dbReference type="PROSITE" id="PS50887"/>
    </source>
</evidence>
<dbReference type="Gene3D" id="3.30.450.20">
    <property type="entry name" value="PAS domain"/>
    <property type="match status" value="1"/>
</dbReference>
<organism evidence="3 4">
    <name type="scientific">Pandoraea capi</name>
    <dbReference type="NCBI Taxonomy" id="2508286"/>
    <lineage>
        <taxon>Bacteria</taxon>
        <taxon>Pseudomonadati</taxon>
        <taxon>Pseudomonadota</taxon>
        <taxon>Betaproteobacteria</taxon>
        <taxon>Burkholderiales</taxon>
        <taxon>Burkholderiaceae</taxon>
        <taxon>Pandoraea</taxon>
    </lineage>
</organism>
<proteinExistence type="predicted"/>
<evidence type="ECO:0000313" key="3">
    <source>
        <dbReference type="EMBL" id="VVD99660.1"/>
    </source>
</evidence>
<gene>
    <name evidence="3" type="ORF">PCA20602_02067</name>
</gene>
<dbReference type="Pfam" id="PF00563">
    <property type="entry name" value="EAL"/>
    <property type="match status" value="1"/>
</dbReference>
<dbReference type="InterPro" id="IPR001633">
    <property type="entry name" value="EAL_dom"/>
</dbReference>
<dbReference type="NCBIfam" id="TIGR00254">
    <property type="entry name" value="GGDEF"/>
    <property type="match status" value="1"/>
</dbReference>
<feature type="domain" description="GGDEF" evidence="2">
    <location>
        <begin position="214"/>
        <end position="347"/>
    </location>
</feature>
<reference evidence="3 4" key="1">
    <citation type="submission" date="2019-08" db="EMBL/GenBank/DDBJ databases">
        <authorList>
            <person name="Peeters C."/>
        </authorList>
    </citation>
    <scope>NUCLEOTIDE SEQUENCE [LARGE SCALE GENOMIC DNA]</scope>
    <source>
        <strain evidence="3 4">LMG 20602</strain>
    </source>
</reference>
<dbReference type="SUPFAM" id="SSF55073">
    <property type="entry name" value="Nucleotide cyclase"/>
    <property type="match status" value="1"/>
</dbReference>
<dbReference type="InterPro" id="IPR000160">
    <property type="entry name" value="GGDEF_dom"/>
</dbReference>
<comment type="caution">
    <text evidence="3">The sequence shown here is derived from an EMBL/GenBank/DDBJ whole genome shotgun (WGS) entry which is preliminary data.</text>
</comment>
<dbReference type="Gene3D" id="3.30.70.270">
    <property type="match status" value="1"/>
</dbReference>
<dbReference type="InterPro" id="IPR029787">
    <property type="entry name" value="Nucleotide_cyclase"/>
</dbReference>
<dbReference type="EMBL" id="CABPRV010000004">
    <property type="protein sequence ID" value="VVD99660.1"/>
    <property type="molecule type" value="Genomic_DNA"/>
</dbReference>
<dbReference type="CDD" id="cd01948">
    <property type="entry name" value="EAL"/>
    <property type="match status" value="1"/>
</dbReference>
<dbReference type="CDD" id="cd01949">
    <property type="entry name" value="GGDEF"/>
    <property type="match status" value="1"/>
</dbReference>
<sequence length="616" mass="66778">MSAFALTGKHMSGSALDVMHAQTTTMSSDRLPAGVPLVEPSTLAPAIAEANATAPAPALSRALVELTGGLSAHVAADGRFLFIAEASLRLLEYSREYIDHATLFELTGIEDVPLLQDAFSAAQTLGPQQCTVRLLRGLTDRVWMRLRIAQYTPRIGSASSATFLVHGEDITAFKENEARLSDLAVRDAVTGLGNRQYIQQCIVETIQHAREGGPNFAVALLDLDGFKKVNDSLGHDVGDQLLRDAGQRLIAQIRETDMAARMGGDEFVLVLPGCDNEQALGGIMKRLLSAVQQPFQVGDQLLHLTTSIGVSFYPQHGDSAGLLIKHADAAMYCAKDRGRNGLFVYTDDLGDLHRKAFSLESAMFEAIHNGEFSLHYQPICDPVSLNVKGVEALMRWHPALGPVSPAEFIPLAEANGLINLLGGWALRAACMQLARWDRTRLDGIYMSVNVSAQQFHHPSFPSLVWQAIADSGVEGHRLVLEITESVLMRDPEQANLVLRELQTLGVRFAVDDFGAGYSSLGYLKRFPLSALKIDRSFVKDMPTSPNDRTIVTAVLGLARELGLSAVAEGVETEEQRQMLIDRGCHSIQGWLVSKALPAGELEAAFASGRLNVDAGH</sequence>
<dbReference type="SUPFAM" id="SSF55785">
    <property type="entry name" value="PYP-like sensor domain (PAS domain)"/>
    <property type="match status" value="1"/>
</dbReference>
<dbReference type="PROSITE" id="PS50887">
    <property type="entry name" value="GGDEF"/>
    <property type="match status" value="1"/>
</dbReference>
<dbReference type="SUPFAM" id="SSF141868">
    <property type="entry name" value="EAL domain-like"/>
    <property type="match status" value="1"/>
</dbReference>
<accession>A0ABY6VX69</accession>
<dbReference type="InterPro" id="IPR035919">
    <property type="entry name" value="EAL_sf"/>
</dbReference>
<dbReference type="InterPro" id="IPR043128">
    <property type="entry name" value="Rev_trsase/Diguanyl_cyclase"/>
</dbReference>
<dbReference type="InterPro" id="IPR035965">
    <property type="entry name" value="PAS-like_dom_sf"/>
</dbReference>
<dbReference type="CDD" id="cd00130">
    <property type="entry name" value="PAS"/>
    <property type="match status" value="1"/>
</dbReference>
<dbReference type="Proteomes" id="UP000366065">
    <property type="component" value="Unassembled WGS sequence"/>
</dbReference>
<dbReference type="PANTHER" id="PTHR44757:SF2">
    <property type="entry name" value="BIOFILM ARCHITECTURE MAINTENANCE PROTEIN MBAA"/>
    <property type="match status" value="1"/>
</dbReference>
<evidence type="ECO:0000259" key="1">
    <source>
        <dbReference type="PROSITE" id="PS50883"/>
    </source>
</evidence>
<keyword evidence="4" id="KW-1185">Reference proteome</keyword>